<keyword evidence="1" id="KW-1133">Transmembrane helix</keyword>
<feature type="transmembrane region" description="Helical" evidence="1">
    <location>
        <begin position="54"/>
        <end position="73"/>
    </location>
</feature>
<dbReference type="PATRIC" id="fig|937777.3.peg.2442"/>
<protein>
    <submittedName>
        <fullName evidence="2">Uncharacterized protein</fullName>
    </submittedName>
</protein>
<sequence length="74" mass="7668">MLNVLSIVAGVVAGLFLLLGILPFFGWLNWILTVPTALLGLVLGLIGRGRAGTVLNVVVLLLAGLRLMLGGGIF</sequence>
<keyword evidence="3" id="KW-1185">Reference proteome</keyword>
<dbReference type="EMBL" id="CP003382">
    <property type="protein sequence ID" value="AFZ67911.1"/>
    <property type="molecule type" value="Genomic_DNA"/>
</dbReference>
<accession>L0A239</accession>
<keyword evidence="1" id="KW-0812">Transmembrane</keyword>
<dbReference type="HOGENOM" id="CLU_199835_0_0_0"/>
<evidence type="ECO:0000313" key="2">
    <source>
        <dbReference type="EMBL" id="AFZ67911.1"/>
    </source>
</evidence>
<dbReference type="eggNOG" id="ENOG5033C2I">
    <property type="taxonomic scope" value="Bacteria"/>
</dbReference>
<proteinExistence type="predicted"/>
<dbReference type="AlphaFoldDB" id="L0A239"/>
<dbReference type="Proteomes" id="UP000010467">
    <property type="component" value="Chromosome"/>
</dbReference>
<keyword evidence="1" id="KW-0472">Membrane</keyword>
<evidence type="ECO:0000256" key="1">
    <source>
        <dbReference type="SAM" id="Phobius"/>
    </source>
</evidence>
<feature type="transmembrane region" description="Helical" evidence="1">
    <location>
        <begin position="30"/>
        <end position="47"/>
    </location>
</feature>
<gene>
    <name evidence="2" type="ordered locus">Deipe_2438</name>
</gene>
<dbReference type="KEGG" id="dpd:Deipe_2438"/>
<dbReference type="STRING" id="937777.Deipe_2438"/>
<evidence type="ECO:0000313" key="3">
    <source>
        <dbReference type="Proteomes" id="UP000010467"/>
    </source>
</evidence>
<feature type="transmembrane region" description="Helical" evidence="1">
    <location>
        <begin position="7"/>
        <end position="24"/>
    </location>
</feature>
<reference evidence="3" key="1">
    <citation type="submission" date="2012-03" db="EMBL/GenBank/DDBJ databases">
        <title>Complete sequence of chromosome of Deinococcus peraridilitoris DSM 19664.</title>
        <authorList>
            <person name="Lucas S."/>
            <person name="Copeland A."/>
            <person name="Lapidus A."/>
            <person name="Glavina del Rio T."/>
            <person name="Dalin E."/>
            <person name="Tice H."/>
            <person name="Bruce D."/>
            <person name="Goodwin L."/>
            <person name="Pitluck S."/>
            <person name="Peters L."/>
            <person name="Mikhailova N."/>
            <person name="Lu M."/>
            <person name="Kyrpides N."/>
            <person name="Mavromatis K."/>
            <person name="Ivanova N."/>
            <person name="Brettin T."/>
            <person name="Detter J.C."/>
            <person name="Han C."/>
            <person name="Larimer F."/>
            <person name="Land M."/>
            <person name="Hauser L."/>
            <person name="Markowitz V."/>
            <person name="Cheng J.-F."/>
            <person name="Hugenholtz P."/>
            <person name="Woyke T."/>
            <person name="Wu D."/>
            <person name="Pukall R."/>
            <person name="Steenblock K."/>
            <person name="Brambilla E."/>
            <person name="Klenk H.-P."/>
            <person name="Eisen J.A."/>
        </authorList>
    </citation>
    <scope>NUCLEOTIDE SEQUENCE [LARGE SCALE GENOMIC DNA]</scope>
    <source>
        <strain evidence="3">DSM 19664 / LMG 22246 / CIP 109416 / KR-200</strain>
    </source>
</reference>
<name>L0A239_DEIPD</name>
<dbReference type="RefSeq" id="WP_015236213.1">
    <property type="nucleotide sequence ID" value="NC_019793.1"/>
</dbReference>
<organism evidence="2 3">
    <name type="scientific">Deinococcus peraridilitoris (strain DSM 19664 / LMG 22246 / CIP 109416 / KR-200)</name>
    <dbReference type="NCBI Taxonomy" id="937777"/>
    <lineage>
        <taxon>Bacteria</taxon>
        <taxon>Thermotogati</taxon>
        <taxon>Deinococcota</taxon>
        <taxon>Deinococci</taxon>
        <taxon>Deinococcales</taxon>
        <taxon>Deinococcaceae</taxon>
        <taxon>Deinococcus</taxon>
    </lineage>
</organism>